<evidence type="ECO:0000256" key="3">
    <source>
        <dbReference type="RuleBase" id="RU361155"/>
    </source>
</evidence>
<dbReference type="InterPro" id="IPR027417">
    <property type="entry name" value="P-loop_NTPase"/>
</dbReference>
<evidence type="ECO:0000313" key="7">
    <source>
        <dbReference type="Proteomes" id="UP001454036"/>
    </source>
</evidence>
<evidence type="ECO:0000313" key="6">
    <source>
        <dbReference type="EMBL" id="GAA0155466.1"/>
    </source>
</evidence>
<dbReference type="PANTHER" id="PTHR11783">
    <property type="entry name" value="SULFOTRANSFERASE SULT"/>
    <property type="match status" value="1"/>
</dbReference>
<keyword evidence="7" id="KW-1185">Reference proteome</keyword>
<reference evidence="6 7" key="1">
    <citation type="submission" date="2024-01" db="EMBL/GenBank/DDBJ databases">
        <title>The complete chloroplast genome sequence of Lithospermum erythrorhizon: insights into the phylogenetic relationship among Boraginaceae species and the maternal lineages of purple gromwells.</title>
        <authorList>
            <person name="Okada T."/>
            <person name="Watanabe K."/>
        </authorList>
    </citation>
    <scope>NUCLEOTIDE SEQUENCE [LARGE SCALE GENOMIC DNA]</scope>
</reference>
<evidence type="ECO:0000256" key="2">
    <source>
        <dbReference type="ARBA" id="ARBA00022679"/>
    </source>
</evidence>
<gene>
    <name evidence="6" type="ORF">LIER_38097</name>
</gene>
<dbReference type="Pfam" id="PF00685">
    <property type="entry name" value="Sulfotransfer_1"/>
    <property type="match status" value="1"/>
</dbReference>
<feature type="region of interest" description="Disordered" evidence="4">
    <location>
        <begin position="1"/>
        <end position="29"/>
    </location>
</feature>
<protein>
    <recommendedName>
        <fullName evidence="3">Sulfotransferase</fullName>
        <ecNumber evidence="3">2.8.2.-</ecNumber>
    </recommendedName>
</protein>
<dbReference type="InterPro" id="IPR000863">
    <property type="entry name" value="Sulfotransferase_dom"/>
</dbReference>
<feature type="domain" description="Sulfotransferase" evidence="5">
    <location>
        <begin position="75"/>
        <end position="334"/>
    </location>
</feature>
<feature type="compositionally biased region" description="Polar residues" evidence="4">
    <location>
        <begin position="1"/>
        <end position="16"/>
    </location>
</feature>
<evidence type="ECO:0000259" key="5">
    <source>
        <dbReference type="Pfam" id="PF00685"/>
    </source>
</evidence>
<sequence length="348" mass="40316">MSSSLSNGKNMDNNFATKEEDGIHKTQKNKKLIDKLPKEKMGASSWYLHEYQGFWYTPGFLEKIFSLQENFEADPSDILVCSSPKTGTTWLKALSFAIVTRKRFDESSNPLLKAVSHECIPFMEFDLITGSSTTRDPQLPLMASHLPYIALPESVITENCKIVYICRDPKDMLVSMWHFGKKLSLKDVQMTSFEKFVEYFCGGRTFYGPYWDHVLGYWKASQERPENVLFLKYEDMKEDTLLHIKKMADFFDQPFSKEEEIQGVPEEITNMCSFENLSNLEVNKSGKHRGGTPLEMDNNLYFRKGQVGDWKNHVTQEMKEQIDQIMDEKLYGSGLTFSRPRDNQENNN</sequence>
<organism evidence="6 7">
    <name type="scientific">Lithospermum erythrorhizon</name>
    <name type="common">Purple gromwell</name>
    <name type="synonym">Lithospermum officinale var. erythrorhizon</name>
    <dbReference type="NCBI Taxonomy" id="34254"/>
    <lineage>
        <taxon>Eukaryota</taxon>
        <taxon>Viridiplantae</taxon>
        <taxon>Streptophyta</taxon>
        <taxon>Embryophyta</taxon>
        <taxon>Tracheophyta</taxon>
        <taxon>Spermatophyta</taxon>
        <taxon>Magnoliopsida</taxon>
        <taxon>eudicotyledons</taxon>
        <taxon>Gunneridae</taxon>
        <taxon>Pentapetalae</taxon>
        <taxon>asterids</taxon>
        <taxon>lamiids</taxon>
        <taxon>Boraginales</taxon>
        <taxon>Boraginaceae</taxon>
        <taxon>Boraginoideae</taxon>
        <taxon>Lithospermeae</taxon>
        <taxon>Lithospermum</taxon>
    </lineage>
</organism>
<keyword evidence="2 3" id="KW-0808">Transferase</keyword>
<evidence type="ECO:0000256" key="1">
    <source>
        <dbReference type="ARBA" id="ARBA00005771"/>
    </source>
</evidence>
<dbReference type="AlphaFoldDB" id="A0AAV3PXU1"/>
<dbReference type="Gene3D" id="3.40.50.300">
    <property type="entry name" value="P-loop containing nucleotide triphosphate hydrolases"/>
    <property type="match status" value="1"/>
</dbReference>
<proteinExistence type="inferred from homology"/>
<comment type="caution">
    <text evidence="6">The sequence shown here is derived from an EMBL/GenBank/DDBJ whole genome shotgun (WGS) entry which is preliminary data.</text>
</comment>
<comment type="similarity">
    <text evidence="1 3">Belongs to the sulfotransferase 1 family.</text>
</comment>
<dbReference type="EC" id="2.8.2.-" evidence="3"/>
<dbReference type="EMBL" id="BAABME010018923">
    <property type="protein sequence ID" value="GAA0155466.1"/>
    <property type="molecule type" value="Genomic_DNA"/>
</dbReference>
<dbReference type="Proteomes" id="UP001454036">
    <property type="component" value="Unassembled WGS sequence"/>
</dbReference>
<evidence type="ECO:0000256" key="4">
    <source>
        <dbReference type="SAM" id="MobiDB-lite"/>
    </source>
</evidence>
<dbReference type="SUPFAM" id="SSF52540">
    <property type="entry name" value="P-loop containing nucleoside triphosphate hydrolases"/>
    <property type="match status" value="1"/>
</dbReference>
<name>A0AAV3PXU1_LITER</name>
<dbReference type="GO" id="GO:0008146">
    <property type="term" value="F:sulfotransferase activity"/>
    <property type="evidence" value="ECO:0007669"/>
    <property type="project" value="InterPro"/>
</dbReference>
<accession>A0AAV3PXU1</accession>